<protein>
    <submittedName>
        <fullName evidence="5">Electron transfer flavoprotein subunit beta/FixA family protein</fullName>
    </submittedName>
</protein>
<gene>
    <name evidence="5" type="ORF">FGD71_036420</name>
</gene>
<organism evidence="5 6">
    <name type="scientific">Streptomyces sporangiiformans</name>
    <dbReference type="NCBI Taxonomy" id="2315329"/>
    <lineage>
        <taxon>Bacteria</taxon>
        <taxon>Bacillati</taxon>
        <taxon>Actinomycetota</taxon>
        <taxon>Actinomycetes</taxon>
        <taxon>Kitasatosporales</taxon>
        <taxon>Streptomycetaceae</taxon>
        <taxon>Streptomyces</taxon>
    </lineage>
</organism>
<dbReference type="SUPFAM" id="SSF52402">
    <property type="entry name" value="Adenine nucleotide alpha hydrolases-like"/>
    <property type="match status" value="1"/>
</dbReference>
<evidence type="ECO:0000313" key="6">
    <source>
        <dbReference type="Proteomes" id="UP000317378"/>
    </source>
</evidence>
<comment type="function">
    <text evidence="3">The electron transfer flavoprotein serves as a specific electron acceptor for other dehydrogenases. It transfers the electrons to the main respiratory chain via ETF-ubiquinone oxidoreductase (ETF dehydrogenase).</text>
</comment>
<comment type="subunit">
    <text evidence="2">Heterodimer of an alpha and a beta subunit.</text>
</comment>
<dbReference type="PIRSF" id="PIRSF000090">
    <property type="entry name" value="Beta-ETF"/>
    <property type="match status" value="1"/>
</dbReference>
<evidence type="ECO:0000256" key="3">
    <source>
        <dbReference type="ARBA" id="ARBA00025649"/>
    </source>
</evidence>
<evidence type="ECO:0000259" key="4">
    <source>
        <dbReference type="SMART" id="SM00893"/>
    </source>
</evidence>
<dbReference type="SMART" id="SM00893">
    <property type="entry name" value="ETF"/>
    <property type="match status" value="1"/>
</dbReference>
<dbReference type="RefSeq" id="WP_119104820.1">
    <property type="nucleotide sequence ID" value="NZ_QXMJ01000283.1"/>
</dbReference>
<dbReference type="EMBL" id="VCHX02000283">
    <property type="protein sequence ID" value="TPQ17444.1"/>
    <property type="molecule type" value="Genomic_DNA"/>
</dbReference>
<accession>A0A505D167</accession>
<dbReference type="Proteomes" id="UP000317378">
    <property type="component" value="Unassembled WGS sequence"/>
</dbReference>
<comment type="caution">
    <text evidence="5">The sequence shown here is derived from an EMBL/GenBank/DDBJ whole genome shotgun (WGS) entry which is preliminary data.</text>
</comment>
<dbReference type="InterPro" id="IPR014729">
    <property type="entry name" value="Rossmann-like_a/b/a_fold"/>
</dbReference>
<reference evidence="5 6" key="1">
    <citation type="submission" date="2019-06" db="EMBL/GenBank/DDBJ databases">
        <title>Streptomyces sporangiiformans sp. nov., a novel actinomycete isolated from soil in Mount Song.</title>
        <authorList>
            <person name="Han L."/>
        </authorList>
    </citation>
    <scope>NUCLEOTIDE SEQUENCE [LARGE SCALE GENOMIC DNA]</scope>
    <source>
        <strain evidence="5 6">NEAU-SSA 1</strain>
    </source>
</reference>
<keyword evidence="6" id="KW-1185">Reference proteome</keyword>
<dbReference type="InterPro" id="IPR012255">
    <property type="entry name" value="ETF_b"/>
</dbReference>
<dbReference type="Pfam" id="PF01012">
    <property type="entry name" value="ETF"/>
    <property type="match status" value="1"/>
</dbReference>
<name>A0A505D167_9ACTN</name>
<dbReference type="InterPro" id="IPR014730">
    <property type="entry name" value="ETF_a/b_N"/>
</dbReference>
<comment type="cofactor">
    <cofactor evidence="1">
        <name>FAD</name>
        <dbReference type="ChEBI" id="CHEBI:57692"/>
    </cofactor>
</comment>
<feature type="domain" description="Electron transfer flavoprotein alpha/beta-subunit N-terminal" evidence="4">
    <location>
        <begin position="25"/>
        <end position="217"/>
    </location>
</feature>
<sequence length="256" mass="26550">MTNVLVCIKRVPDSSGEVLLTDDQQGVDGRYVGFTVSNHESCAVELAVRTAEATGGTVTLLTVGPSEATEQLRDTLALGCHAAVLVEAEPARLGPADVAREIAHVVREKEAAGTTYDLVLLGNDAADSGDFQVGIRLAHALGRPVVNGVSTVEVADGNLTARGDGPDGEETYSLPLPAVATVLEGGAEPRYPTLRGRMAAKKVEIETRPLSAEPAGASRVRLLLPPPAPSTVEVLGEGTEAAKAVADLFEKLGVTR</sequence>
<evidence type="ECO:0000256" key="2">
    <source>
        <dbReference type="ARBA" id="ARBA00011355"/>
    </source>
</evidence>
<proteinExistence type="predicted"/>
<dbReference type="AlphaFoldDB" id="A0A505D167"/>
<dbReference type="OrthoDB" id="9781325at2"/>
<dbReference type="PANTHER" id="PTHR21294">
    <property type="entry name" value="ELECTRON TRANSFER FLAVOPROTEIN BETA-SUBUNIT"/>
    <property type="match status" value="1"/>
</dbReference>
<dbReference type="GO" id="GO:0009055">
    <property type="term" value="F:electron transfer activity"/>
    <property type="evidence" value="ECO:0007669"/>
    <property type="project" value="InterPro"/>
</dbReference>
<dbReference type="Gene3D" id="3.40.50.620">
    <property type="entry name" value="HUPs"/>
    <property type="match status" value="1"/>
</dbReference>
<evidence type="ECO:0000256" key="1">
    <source>
        <dbReference type="ARBA" id="ARBA00001974"/>
    </source>
</evidence>
<evidence type="ECO:0000313" key="5">
    <source>
        <dbReference type="EMBL" id="TPQ17444.1"/>
    </source>
</evidence>